<keyword evidence="3" id="KW-1185">Reference proteome</keyword>
<dbReference type="AlphaFoldDB" id="A0A8I6RYD9"/>
<organism evidence="2 3">
    <name type="scientific">Cimex lectularius</name>
    <name type="common">Bed bug</name>
    <name type="synonym">Acanthia lectularia</name>
    <dbReference type="NCBI Taxonomy" id="79782"/>
    <lineage>
        <taxon>Eukaryota</taxon>
        <taxon>Metazoa</taxon>
        <taxon>Ecdysozoa</taxon>
        <taxon>Arthropoda</taxon>
        <taxon>Hexapoda</taxon>
        <taxon>Insecta</taxon>
        <taxon>Pterygota</taxon>
        <taxon>Neoptera</taxon>
        <taxon>Paraneoptera</taxon>
        <taxon>Hemiptera</taxon>
        <taxon>Heteroptera</taxon>
        <taxon>Panheteroptera</taxon>
        <taxon>Cimicomorpha</taxon>
        <taxon>Cimicidae</taxon>
        <taxon>Cimex</taxon>
    </lineage>
</organism>
<feature type="transmembrane region" description="Helical" evidence="1">
    <location>
        <begin position="15"/>
        <end position="35"/>
    </location>
</feature>
<dbReference type="KEGG" id="clec:106668983"/>
<evidence type="ECO:0000256" key="1">
    <source>
        <dbReference type="SAM" id="Phobius"/>
    </source>
</evidence>
<dbReference type="Proteomes" id="UP000494040">
    <property type="component" value="Unassembled WGS sequence"/>
</dbReference>
<reference evidence="2" key="1">
    <citation type="submission" date="2022-01" db="UniProtKB">
        <authorList>
            <consortium name="EnsemblMetazoa"/>
        </authorList>
    </citation>
    <scope>IDENTIFICATION</scope>
</reference>
<sequence>MDGNSSVPVFDSKLTMNPIVFFCLIAAAVAAPYSVRVAEGVGFGQQYSVDDVPLLRSGLVPESYKAGEVDYPVNHYDKFFKPSPYVFKRDYEHAVSGYSRPLSGDLLEFPSTLFFNRF</sequence>
<keyword evidence="1" id="KW-1133">Transmembrane helix</keyword>
<keyword evidence="1" id="KW-0472">Membrane</keyword>
<dbReference type="GeneID" id="106668983"/>
<keyword evidence="1" id="KW-0812">Transmembrane</keyword>
<proteinExistence type="predicted"/>
<protein>
    <submittedName>
        <fullName evidence="2">Uncharacterized protein</fullName>
    </submittedName>
</protein>
<dbReference type="EnsemblMetazoa" id="XM_014398210.2">
    <property type="protein sequence ID" value="XP_014253696.2"/>
    <property type="gene ID" value="LOC106668983"/>
</dbReference>
<evidence type="ECO:0000313" key="2">
    <source>
        <dbReference type="EnsemblMetazoa" id="XP_014253696.2"/>
    </source>
</evidence>
<dbReference type="RefSeq" id="XP_014253696.2">
    <property type="nucleotide sequence ID" value="XM_014398210.2"/>
</dbReference>
<name>A0A8I6RYD9_CIMLE</name>
<evidence type="ECO:0000313" key="3">
    <source>
        <dbReference type="Proteomes" id="UP000494040"/>
    </source>
</evidence>
<accession>A0A8I6RYD9</accession>